<name>A0A133PJG4_9FIRM</name>
<evidence type="ECO:0000256" key="1">
    <source>
        <dbReference type="ARBA" id="ARBA00022801"/>
    </source>
</evidence>
<dbReference type="InterPro" id="IPR002901">
    <property type="entry name" value="MGlyc_endo_b_GlcNAc-like_dom"/>
</dbReference>
<dbReference type="Pfam" id="PF01520">
    <property type="entry name" value="Amidase_3"/>
    <property type="match status" value="1"/>
</dbReference>
<sequence>MLKIMIDPGHGGGPAHNRGFRQVDNLPYCNEGDCNYIYARDFLKPALEKYGFKVDMTRSDIWQNPTLKTRGFMARGYDLLLSVHSNAAGGNVRGVEVWDSTNPKESCKVLGDKICAYVSSALGTPNRGTKYRRNNNGSNYYGILRLGYAKKNMIVEHVFHDNLQDATVYRKNLDKTANAVAKAIAEFYGLTEKTGEIKNPPVELNEEKFIQSIVDSLKGQKLNILPSVTIAQAILESNWGKSSLAREACNLFGIKASKDWSGQVYKKQTEEQKPNGEVYTITADFRKYGSYLESIKDHDKFFVSTPWRRENYKKVLEAKNYKTQALALRECGYATDLNYGNKLIQLIERLGLQQYDKGVGKIVTRDNTVPSDWAKEDWEWGKEQGITDGSNPGGTCTREQVIAMIRRYDKQREVEK</sequence>
<dbReference type="SUPFAM" id="SSF53187">
    <property type="entry name" value="Zn-dependent exopeptidases"/>
    <property type="match status" value="1"/>
</dbReference>
<dbReference type="GO" id="GO:0004040">
    <property type="term" value="F:amidase activity"/>
    <property type="evidence" value="ECO:0007669"/>
    <property type="project" value="InterPro"/>
</dbReference>
<evidence type="ECO:0000313" key="4">
    <source>
        <dbReference type="EMBL" id="KXA28613.1"/>
    </source>
</evidence>
<gene>
    <name evidence="4" type="ORF">HMPREF3229_01609</name>
</gene>
<dbReference type="PATRIC" id="fig|54005.3.peg.1573"/>
<dbReference type="PANTHER" id="PTHR33308">
    <property type="entry name" value="PEPTIDOGLYCAN HYDROLASE FLGJ"/>
    <property type="match status" value="1"/>
</dbReference>
<feature type="domain" description="MurNAc-LAA" evidence="3">
    <location>
        <begin position="69"/>
        <end position="185"/>
    </location>
</feature>
<dbReference type="InterPro" id="IPR051056">
    <property type="entry name" value="Glycosyl_Hydrolase_73"/>
</dbReference>
<dbReference type="Gene3D" id="1.10.530.10">
    <property type="match status" value="1"/>
</dbReference>
<dbReference type="RefSeq" id="WP_060800596.1">
    <property type="nucleotide sequence ID" value="NZ_KQ957105.1"/>
</dbReference>
<dbReference type="EMBL" id="LRQE01000041">
    <property type="protein sequence ID" value="KXA28613.1"/>
    <property type="molecule type" value="Genomic_DNA"/>
</dbReference>
<comment type="caution">
    <text evidence="4">The sequence shown here is derived from an EMBL/GenBank/DDBJ whole genome shotgun (WGS) entry which is preliminary data.</text>
</comment>
<feature type="domain" description="Mannosyl-glycoprotein endo-beta-N-acetylglucosamidase-like" evidence="2">
    <location>
        <begin position="203"/>
        <end position="356"/>
    </location>
</feature>
<dbReference type="Gene3D" id="4.10.80.30">
    <property type="entry name" value="DNA polymerase, domain 6"/>
    <property type="match status" value="1"/>
</dbReference>
<dbReference type="AlphaFoldDB" id="A0A133PJG4"/>
<dbReference type="InterPro" id="IPR002508">
    <property type="entry name" value="MurNAc-LAA_cat"/>
</dbReference>
<dbReference type="PRINTS" id="PR01002">
    <property type="entry name" value="FLGFLGJ"/>
</dbReference>
<protein>
    <submittedName>
        <fullName evidence="4">N-acetylmuramoyl-L-alanine amidase</fullName>
    </submittedName>
</protein>
<proteinExistence type="predicted"/>
<dbReference type="Gene3D" id="3.40.630.40">
    <property type="entry name" value="Zn-dependent exopeptidases"/>
    <property type="match status" value="1"/>
</dbReference>
<dbReference type="PANTHER" id="PTHR33308:SF10">
    <property type="entry name" value="EXO-GLUCOSAMINIDASE LYTG"/>
    <property type="match status" value="1"/>
</dbReference>
<dbReference type="GO" id="GO:0009253">
    <property type="term" value="P:peptidoglycan catabolic process"/>
    <property type="evidence" value="ECO:0007669"/>
    <property type="project" value="InterPro"/>
</dbReference>
<dbReference type="CDD" id="cd02696">
    <property type="entry name" value="MurNAc-LAA"/>
    <property type="match status" value="1"/>
</dbReference>
<accession>A0A133PJG4</accession>
<evidence type="ECO:0000259" key="2">
    <source>
        <dbReference type="SMART" id="SM00047"/>
    </source>
</evidence>
<evidence type="ECO:0000259" key="3">
    <source>
        <dbReference type="SMART" id="SM00646"/>
    </source>
</evidence>
<evidence type="ECO:0000313" key="5">
    <source>
        <dbReference type="Proteomes" id="UP000070174"/>
    </source>
</evidence>
<reference evidence="4 5" key="1">
    <citation type="submission" date="2016-01" db="EMBL/GenBank/DDBJ databases">
        <authorList>
            <person name="Oliw E.H."/>
        </authorList>
    </citation>
    <scope>NUCLEOTIDE SEQUENCE [LARGE SCALE GENOMIC DNA]</scope>
    <source>
        <strain evidence="4 5">CMW7756A</strain>
    </source>
</reference>
<keyword evidence="1" id="KW-0378">Hydrolase</keyword>
<dbReference type="SMART" id="SM00047">
    <property type="entry name" value="LYZ2"/>
    <property type="match status" value="1"/>
</dbReference>
<dbReference type="GO" id="GO:0008745">
    <property type="term" value="F:N-acetylmuramoyl-L-alanine amidase activity"/>
    <property type="evidence" value="ECO:0007669"/>
    <property type="project" value="InterPro"/>
</dbReference>
<organism evidence="4">
    <name type="scientific">Peptoniphilus harei</name>
    <dbReference type="NCBI Taxonomy" id="54005"/>
    <lineage>
        <taxon>Bacteria</taxon>
        <taxon>Bacillati</taxon>
        <taxon>Bacillota</taxon>
        <taxon>Tissierellia</taxon>
        <taxon>Tissierellales</taxon>
        <taxon>Peptoniphilaceae</taxon>
        <taxon>Peptoniphilus</taxon>
    </lineage>
</organism>
<dbReference type="Proteomes" id="UP000070174">
    <property type="component" value="Unassembled WGS sequence"/>
</dbReference>
<dbReference type="SMART" id="SM00646">
    <property type="entry name" value="Ami_3"/>
    <property type="match status" value="1"/>
</dbReference>
<dbReference type="Pfam" id="PF01832">
    <property type="entry name" value="Glucosaminidase"/>
    <property type="match status" value="1"/>
</dbReference>